<dbReference type="InterPro" id="IPR011990">
    <property type="entry name" value="TPR-like_helical_dom_sf"/>
</dbReference>
<evidence type="ECO:0000256" key="4">
    <source>
        <dbReference type="ARBA" id="ARBA00023125"/>
    </source>
</evidence>
<dbReference type="InterPro" id="IPR002197">
    <property type="entry name" value="HTH_Fis"/>
</dbReference>
<dbReference type="SMART" id="SM00028">
    <property type="entry name" value="TPR"/>
    <property type="match status" value="5"/>
</dbReference>
<dbReference type="InterPro" id="IPR003018">
    <property type="entry name" value="GAF"/>
</dbReference>
<dbReference type="Pfam" id="PF25601">
    <property type="entry name" value="AAA_lid_14"/>
    <property type="match status" value="1"/>
</dbReference>
<organism evidence="9 10">
    <name type="scientific">Candidatus Edwardsbacteria bacterium GWF2_54_11</name>
    <dbReference type="NCBI Taxonomy" id="1817851"/>
    <lineage>
        <taxon>Bacteria</taxon>
        <taxon>Candidatus Edwardsiibacteriota</taxon>
    </lineage>
</organism>
<dbReference type="GO" id="GO:0043565">
    <property type="term" value="F:sequence-specific DNA binding"/>
    <property type="evidence" value="ECO:0007669"/>
    <property type="project" value="InterPro"/>
</dbReference>
<feature type="domain" description="Protein kinase" evidence="7">
    <location>
        <begin position="10"/>
        <end position="252"/>
    </location>
</feature>
<dbReference type="Pfam" id="PF00069">
    <property type="entry name" value="Pkinase"/>
    <property type="match status" value="1"/>
</dbReference>
<evidence type="ECO:0000256" key="5">
    <source>
        <dbReference type="ARBA" id="ARBA00023163"/>
    </source>
</evidence>
<gene>
    <name evidence="9" type="ORF">A2024_09055</name>
</gene>
<dbReference type="SUPFAM" id="SSF55781">
    <property type="entry name" value="GAF domain-like"/>
    <property type="match status" value="1"/>
</dbReference>
<dbReference type="Gene3D" id="1.10.510.10">
    <property type="entry name" value="Transferase(Phosphotransferase) domain 1"/>
    <property type="match status" value="1"/>
</dbReference>
<accession>A0A1F5R7R5</accession>
<dbReference type="InterPro" id="IPR011009">
    <property type="entry name" value="Kinase-like_dom_sf"/>
</dbReference>
<keyword evidence="2 6" id="KW-0067">ATP-binding</keyword>
<dbReference type="SMART" id="SM00065">
    <property type="entry name" value="GAF"/>
    <property type="match status" value="1"/>
</dbReference>
<dbReference type="GO" id="GO:0006355">
    <property type="term" value="P:regulation of DNA-templated transcription"/>
    <property type="evidence" value="ECO:0007669"/>
    <property type="project" value="InterPro"/>
</dbReference>
<keyword evidence="4" id="KW-0238">DNA-binding</keyword>
<dbReference type="Gene3D" id="1.10.8.60">
    <property type="match status" value="1"/>
</dbReference>
<dbReference type="SUPFAM" id="SSF56112">
    <property type="entry name" value="Protein kinase-like (PK-like)"/>
    <property type="match status" value="1"/>
</dbReference>
<dbReference type="PANTHER" id="PTHR32071">
    <property type="entry name" value="TRANSCRIPTIONAL REGULATORY PROTEIN"/>
    <property type="match status" value="1"/>
</dbReference>
<dbReference type="PRINTS" id="PR01590">
    <property type="entry name" value="HTHFIS"/>
</dbReference>
<dbReference type="Gene3D" id="3.40.50.300">
    <property type="entry name" value="P-loop containing nucleotide triphosphate hydrolases"/>
    <property type="match status" value="1"/>
</dbReference>
<dbReference type="Pfam" id="PF13185">
    <property type="entry name" value="GAF_2"/>
    <property type="match status" value="1"/>
</dbReference>
<dbReference type="EMBL" id="MFFM01000038">
    <property type="protein sequence ID" value="OGF10487.1"/>
    <property type="molecule type" value="Genomic_DNA"/>
</dbReference>
<dbReference type="InterPro" id="IPR029016">
    <property type="entry name" value="GAF-like_dom_sf"/>
</dbReference>
<dbReference type="InterPro" id="IPR019734">
    <property type="entry name" value="TPR_rpt"/>
</dbReference>
<dbReference type="InterPro" id="IPR003593">
    <property type="entry name" value="AAA+_ATPase"/>
</dbReference>
<dbReference type="PROSITE" id="PS50011">
    <property type="entry name" value="PROTEIN_KINASE_DOM"/>
    <property type="match status" value="1"/>
</dbReference>
<dbReference type="SMART" id="SM00382">
    <property type="entry name" value="AAA"/>
    <property type="match status" value="1"/>
</dbReference>
<dbReference type="PROSITE" id="PS50045">
    <property type="entry name" value="SIGMA54_INTERACT_4"/>
    <property type="match status" value="1"/>
</dbReference>
<proteinExistence type="predicted"/>
<dbReference type="FunFam" id="3.40.50.300:FF:000006">
    <property type="entry name" value="DNA-binding transcriptional regulator NtrC"/>
    <property type="match status" value="1"/>
</dbReference>
<dbReference type="InterPro" id="IPR025944">
    <property type="entry name" value="Sigma_54_int_dom_CS"/>
</dbReference>
<evidence type="ECO:0000259" key="7">
    <source>
        <dbReference type="PROSITE" id="PS50011"/>
    </source>
</evidence>
<sequence length="1578" mass="175532">MENDGFPRRYKMIRTLGQGGFGRVFLARDLAAGRDVALKMASGPFCHLLRNEYIRLHRFRHPGLPEVYDFSLSPQGESGYLSLEYCPGESLSQMLAPGAMPPADALPILEKLCRILSYLHQRGLVHGDIKPDNVMVSGLSVKLLDLGQAGTAGAAPGCGTPAYAPPESLSGQGAIIRASDVYSLGLLLFQMLTGELPRPEVRLNRNEPLAVQIKERFSGPVADLLVKMLRYDPIERYDSAGSLLEAGCQAGIFSPDQELVRFAYASSPAALREALGHDDPAKPRLVKLAGGQGSGRTGLLKEIDFISRLRGRDSYYLDLKSLPKNDIPDFDFAEGALLLIDHIKPFDPRLEKLSGTGRWSIICAGGGPDDPSVPSTAREISIGPATEDLYRRILKGCFEDISLYDLGLLACRICEETGDDVGRAEELIQFYLRSGWISKKEKIRQVKWPEILANQDLPENGARRLSDWWQDLSADQKTLAGAAALGQLPAGQPLPDRLRYRIVKRGERYAISDEQCLRLVMAGWGPDQRRELIGQIEHQPDPTSDFFCREAYRTWLPDGEQRIRLTTRLYAKIRQRGDIHRTLLLARELLATETTDGAFYRELAEQITDLCCRMGRWSEALESWQKLENSRGRDWKYWKRLFYIISNGKFYEEAENKIKLLAGRIGELDPELALLGQSYQGYLRGIRDGSDDSDRILRECLSRGKELGSPRAMMAAAELQGIYHYQKSRWDLAIEPLETAMQLWNQDTAGYEKSRILAFYGNTLGILGSPEKARDRLEEAVSHAASAIPDQALGKMHYSLGSVYFNLRDWDRAEEAYRQSMYHLMGVGSQQYLTEALTGLANIAMNKGGYAAAHRFLLALLAGAGKGDRERGLTASLSNLSIVESLLGQKELAAIHIAKALEISRRPDSVCGPAAVLKVRAGLELEQGKWPRAIATYQEAMENYHQLGIAPDPEILADLSFAEHRNGNTSLAREYLSRAKENPQNNSILTGQIKIVEGILQMVDDNTGKQGLKTAIEAGRELMEKGDRFNAANCWLRAAEEAVERGRPELLEKVLPWLVRAESLFIEMGTPDHLGRAREMMLRANRICFDRPDRETFSPNLLNGIYRLAGLLATEVGQRDLAGESLKLALEMTGAERGALFLLDQDLQITMVAQIDLDDQTRKDALEFSATAVRAAAGQGRLIISNDASLDEAFRSRLSVQRNIIRSLLCVPLHFREGAAGAVYLDSRVTSGLFGDRQREFLLALAGIIGAVLESGQLISRLRFDQAAAGSQENDISDLIIGQSPPVRQMIQRIKTVAQADITVMLDGESGSGKELAALAVHRLSFRGKRKFLALDCGSLPETLLESELFGYVRGAFTGAGKDKPGLFESADGGTVFLDEIASASQAVQSRLLRVLESGEIRRVGESESRTVDVRVICATNKDLETEINEGRFREDLYYRLKVMTIPIPPLRERSGDILLLTEYFKEKYCRKFGKIGLRFDSEAKQQMIGHVWPGNVRELENTVQRAVLLTNKKAITPRELEISPGLSEGQNKYQNDRRPDILEAVKNFNGNISQAAKALGVSRRHLYRLMEKHNIKV</sequence>
<dbReference type="InterPro" id="IPR000719">
    <property type="entry name" value="Prot_kinase_dom"/>
</dbReference>
<dbReference type="PROSITE" id="PS00107">
    <property type="entry name" value="PROTEIN_KINASE_ATP"/>
    <property type="match status" value="1"/>
</dbReference>
<dbReference type="InterPro" id="IPR008271">
    <property type="entry name" value="Ser/Thr_kinase_AS"/>
</dbReference>
<dbReference type="SMART" id="SM00220">
    <property type="entry name" value="S_TKc"/>
    <property type="match status" value="1"/>
</dbReference>
<dbReference type="InterPro" id="IPR002078">
    <property type="entry name" value="Sigma_54_int"/>
</dbReference>
<evidence type="ECO:0000256" key="3">
    <source>
        <dbReference type="ARBA" id="ARBA00023015"/>
    </source>
</evidence>
<keyword evidence="5" id="KW-0804">Transcription</keyword>
<dbReference type="InterPro" id="IPR058031">
    <property type="entry name" value="AAA_lid_NorR"/>
</dbReference>
<keyword evidence="3" id="KW-0805">Transcription regulation</keyword>
<evidence type="ECO:0000256" key="1">
    <source>
        <dbReference type="ARBA" id="ARBA00022741"/>
    </source>
</evidence>
<evidence type="ECO:0000259" key="8">
    <source>
        <dbReference type="PROSITE" id="PS50045"/>
    </source>
</evidence>
<dbReference type="PROSITE" id="PS00676">
    <property type="entry name" value="SIGMA54_INTERACT_2"/>
    <property type="match status" value="1"/>
</dbReference>
<dbReference type="Gene3D" id="1.10.10.60">
    <property type="entry name" value="Homeodomain-like"/>
    <property type="match status" value="1"/>
</dbReference>
<evidence type="ECO:0000313" key="10">
    <source>
        <dbReference type="Proteomes" id="UP000177230"/>
    </source>
</evidence>
<reference evidence="9 10" key="1">
    <citation type="journal article" date="2016" name="Nat. Commun.">
        <title>Thousands of microbial genomes shed light on interconnected biogeochemical processes in an aquifer system.</title>
        <authorList>
            <person name="Anantharaman K."/>
            <person name="Brown C.T."/>
            <person name="Hug L.A."/>
            <person name="Sharon I."/>
            <person name="Castelle C.J."/>
            <person name="Probst A.J."/>
            <person name="Thomas B.C."/>
            <person name="Singh A."/>
            <person name="Wilkins M.J."/>
            <person name="Karaoz U."/>
            <person name="Brodie E.L."/>
            <person name="Williams K.H."/>
            <person name="Hubbard S.S."/>
            <person name="Banfield J.F."/>
        </authorList>
    </citation>
    <scope>NUCLEOTIDE SEQUENCE [LARGE SCALE GENOMIC DNA]</scope>
</reference>
<dbReference type="Pfam" id="PF02954">
    <property type="entry name" value="HTH_8"/>
    <property type="match status" value="1"/>
</dbReference>
<dbReference type="SUPFAM" id="SSF46689">
    <property type="entry name" value="Homeodomain-like"/>
    <property type="match status" value="1"/>
</dbReference>
<dbReference type="PROSITE" id="PS00688">
    <property type="entry name" value="SIGMA54_INTERACT_3"/>
    <property type="match status" value="1"/>
</dbReference>
<dbReference type="SUPFAM" id="SSF52540">
    <property type="entry name" value="P-loop containing nucleoside triphosphate hydrolases"/>
    <property type="match status" value="1"/>
</dbReference>
<dbReference type="PROSITE" id="PS00108">
    <property type="entry name" value="PROTEIN_KINASE_ST"/>
    <property type="match status" value="1"/>
</dbReference>
<dbReference type="CDD" id="cd14014">
    <property type="entry name" value="STKc_PknB_like"/>
    <property type="match status" value="1"/>
</dbReference>
<name>A0A1F5R7R5_9BACT</name>
<dbReference type="Proteomes" id="UP000177230">
    <property type="component" value="Unassembled WGS sequence"/>
</dbReference>
<dbReference type="PANTHER" id="PTHR32071:SF81">
    <property type="entry name" value="PROPIONATE CATABOLISM OPERON REGULATORY PROTEIN"/>
    <property type="match status" value="1"/>
</dbReference>
<dbReference type="InterPro" id="IPR025943">
    <property type="entry name" value="Sigma_54_int_dom_ATP-bd_2"/>
</dbReference>
<dbReference type="CDD" id="cd00009">
    <property type="entry name" value="AAA"/>
    <property type="match status" value="1"/>
</dbReference>
<feature type="binding site" evidence="6">
    <location>
        <position position="39"/>
    </location>
    <ligand>
        <name>ATP</name>
        <dbReference type="ChEBI" id="CHEBI:30616"/>
    </ligand>
</feature>
<dbReference type="InterPro" id="IPR027417">
    <property type="entry name" value="P-loop_NTPase"/>
</dbReference>
<evidence type="ECO:0000256" key="2">
    <source>
        <dbReference type="ARBA" id="ARBA00022840"/>
    </source>
</evidence>
<dbReference type="InterPro" id="IPR009057">
    <property type="entry name" value="Homeodomain-like_sf"/>
</dbReference>
<keyword evidence="1 6" id="KW-0547">Nucleotide-binding</keyword>
<evidence type="ECO:0000256" key="6">
    <source>
        <dbReference type="PROSITE-ProRule" id="PRU10141"/>
    </source>
</evidence>
<dbReference type="Gene3D" id="3.30.450.40">
    <property type="match status" value="1"/>
</dbReference>
<dbReference type="Pfam" id="PF00158">
    <property type="entry name" value="Sigma54_activat"/>
    <property type="match status" value="1"/>
</dbReference>
<dbReference type="GO" id="GO:0005524">
    <property type="term" value="F:ATP binding"/>
    <property type="evidence" value="ECO:0007669"/>
    <property type="project" value="UniProtKB-UniRule"/>
</dbReference>
<comment type="caution">
    <text evidence="9">The sequence shown here is derived from an EMBL/GenBank/DDBJ whole genome shotgun (WGS) entry which is preliminary data.</text>
</comment>
<protein>
    <submittedName>
        <fullName evidence="9">Uncharacterized protein</fullName>
    </submittedName>
</protein>
<dbReference type="Gene3D" id="1.25.40.10">
    <property type="entry name" value="Tetratricopeptide repeat domain"/>
    <property type="match status" value="2"/>
</dbReference>
<dbReference type="InterPro" id="IPR017441">
    <property type="entry name" value="Protein_kinase_ATP_BS"/>
</dbReference>
<dbReference type="SUPFAM" id="SSF48452">
    <property type="entry name" value="TPR-like"/>
    <property type="match status" value="2"/>
</dbReference>
<dbReference type="GO" id="GO:0004672">
    <property type="term" value="F:protein kinase activity"/>
    <property type="evidence" value="ECO:0007669"/>
    <property type="project" value="InterPro"/>
</dbReference>
<feature type="domain" description="Sigma-54 factor interaction" evidence="8">
    <location>
        <begin position="1280"/>
        <end position="1509"/>
    </location>
</feature>
<evidence type="ECO:0000313" key="9">
    <source>
        <dbReference type="EMBL" id="OGF10487.1"/>
    </source>
</evidence>